<keyword evidence="3" id="KW-1185">Reference proteome</keyword>
<evidence type="ECO:0000313" key="3">
    <source>
        <dbReference type="Proteomes" id="UP001372338"/>
    </source>
</evidence>
<accession>A0AAN9PAJ5</accession>
<evidence type="ECO:0000313" key="2">
    <source>
        <dbReference type="EMBL" id="KAK7291021.1"/>
    </source>
</evidence>
<dbReference type="PANTHER" id="PTHR34281:SF2">
    <property type="entry name" value="PROTEIN EARLY FLOWERING 3"/>
    <property type="match status" value="1"/>
</dbReference>
<proteinExistence type="predicted"/>
<name>A0AAN9PAJ5_CROPI</name>
<protein>
    <submittedName>
        <fullName evidence="2">Uncharacterized protein</fullName>
    </submittedName>
</protein>
<dbReference type="PANTHER" id="PTHR34281">
    <property type="entry name" value="PROTEIN EARLY FLOWERING 3"/>
    <property type="match status" value="1"/>
</dbReference>
<gene>
    <name evidence="2" type="ORF">RIF29_05861</name>
</gene>
<evidence type="ECO:0000256" key="1">
    <source>
        <dbReference type="SAM" id="MobiDB-lite"/>
    </source>
</evidence>
<comment type="caution">
    <text evidence="2">The sequence shown here is derived from an EMBL/GenBank/DDBJ whole genome shotgun (WGS) entry which is preliminary data.</text>
</comment>
<feature type="compositionally biased region" description="Polar residues" evidence="1">
    <location>
        <begin position="250"/>
        <end position="259"/>
    </location>
</feature>
<dbReference type="EMBL" id="JAYWIO010000001">
    <property type="protein sequence ID" value="KAK7291021.1"/>
    <property type="molecule type" value="Genomic_DNA"/>
</dbReference>
<feature type="compositionally biased region" description="Basic and acidic residues" evidence="1">
    <location>
        <begin position="294"/>
        <end position="311"/>
    </location>
</feature>
<sequence>MYSYLVVCLMLPGRVCQQRVFAVQVFELHRLIKVQQLIAGSPDLSLEDDDFVENSPPKRSTPSNLSLKVVVKSQHQNLKRKVDSEKLNHEMERSAENAVGKKSCSTLKNDSHLSNCTPVSGNPHQAKAAADDNRMGAWCFNQSLGHQWLIPVMTPSEGLVYKPYPGPAFTGTMCRGGCGPFGPAPPGGTFMNPGYGVPPHIPSGSLAYFPPYGMQVMNQAVSGSAVEQVNHFAAQGSHGQNGHSSVEGANFNTHNQSSHDLPVQRKEAISHVKKSQASKKSELQRSTASSPSEMSKRMRPEQITEGRDAHSLSHTAASTPERVLQSPETRQQTRVIKVVPHNRRSATESAARIFQSIQEERKKYDKV</sequence>
<dbReference type="InterPro" id="IPR039319">
    <property type="entry name" value="ELF3-like"/>
</dbReference>
<dbReference type="GO" id="GO:2000028">
    <property type="term" value="P:regulation of photoperiodism, flowering"/>
    <property type="evidence" value="ECO:0007669"/>
    <property type="project" value="InterPro"/>
</dbReference>
<feature type="region of interest" description="Disordered" evidence="1">
    <location>
        <begin position="235"/>
        <end position="332"/>
    </location>
</feature>
<feature type="compositionally biased region" description="Polar residues" evidence="1">
    <location>
        <begin position="284"/>
        <end position="293"/>
    </location>
</feature>
<dbReference type="AlphaFoldDB" id="A0AAN9PAJ5"/>
<organism evidence="2 3">
    <name type="scientific">Crotalaria pallida</name>
    <name type="common">Smooth rattlebox</name>
    <name type="synonym">Crotalaria striata</name>
    <dbReference type="NCBI Taxonomy" id="3830"/>
    <lineage>
        <taxon>Eukaryota</taxon>
        <taxon>Viridiplantae</taxon>
        <taxon>Streptophyta</taxon>
        <taxon>Embryophyta</taxon>
        <taxon>Tracheophyta</taxon>
        <taxon>Spermatophyta</taxon>
        <taxon>Magnoliopsida</taxon>
        <taxon>eudicotyledons</taxon>
        <taxon>Gunneridae</taxon>
        <taxon>Pentapetalae</taxon>
        <taxon>rosids</taxon>
        <taxon>fabids</taxon>
        <taxon>Fabales</taxon>
        <taxon>Fabaceae</taxon>
        <taxon>Papilionoideae</taxon>
        <taxon>50 kb inversion clade</taxon>
        <taxon>genistoids sensu lato</taxon>
        <taxon>core genistoids</taxon>
        <taxon>Crotalarieae</taxon>
        <taxon>Crotalaria</taxon>
    </lineage>
</organism>
<dbReference type="Proteomes" id="UP001372338">
    <property type="component" value="Unassembled WGS sequence"/>
</dbReference>
<reference evidence="2 3" key="1">
    <citation type="submission" date="2024-01" db="EMBL/GenBank/DDBJ databases">
        <title>The genomes of 5 underutilized Papilionoideae crops provide insights into root nodulation and disease resistanc.</title>
        <authorList>
            <person name="Yuan L."/>
        </authorList>
    </citation>
    <scope>NUCLEOTIDE SEQUENCE [LARGE SCALE GENOMIC DNA]</scope>
    <source>
        <strain evidence="2">ZHUSHIDOU_FW_LH</strain>
        <tissue evidence="2">Leaf</tissue>
    </source>
</reference>